<protein>
    <submittedName>
        <fullName evidence="1">Uncharacterized protein</fullName>
    </submittedName>
</protein>
<name>A0ACC2RPK4_9FUNG</name>
<comment type="caution">
    <text evidence="1">The sequence shown here is derived from an EMBL/GenBank/DDBJ whole genome shotgun (WGS) entry which is preliminary data.</text>
</comment>
<dbReference type="EMBL" id="QTSX02006916">
    <property type="protein sequence ID" value="KAJ9051981.1"/>
    <property type="molecule type" value="Genomic_DNA"/>
</dbReference>
<gene>
    <name evidence="1" type="ORF">DSO57_1038759</name>
</gene>
<reference evidence="1" key="1">
    <citation type="submission" date="2022-04" db="EMBL/GenBank/DDBJ databases">
        <title>Genome of the entomopathogenic fungus Entomophthora muscae.</title>
        <authorList>
            <person name="Elya C."/>
            <person name="Lovett B.R."/>
            <person name="Lee E."/>
            <person name="Macias A.M."/>
            <person name="Hajek A.E."/>
            <person name="De Bivort B.L."/>
            <person name="Kasson M.T."/>
            <person name="De Fine Licht H.H."/>
            <person name="Stajich J.E."/>
        </authorList>
    </citation>
    <scope>NUCLEOTIDE SEQUENCE</scope>
    <source>
        <strain evidence="1">Berkeley</strain>
    </source>
</reference>
<evidence type="ECO:0000313" key="2">
    <source>
        <dbReference type="Proteomes" id="UP001165960"/>
    </source>
</evidence>
<evidence type="ECO:0000313" key="1">
    <source>
        <dbReference type="EMBL" id="KAJ9051981.1"/>
    </source>
</evidence>
<organism evidence="1 2">
    <name type="scientific">Entomophthora muscae</name>
    <dbReference type="NCBI Taxonomy" id="34485"/>
    <lineage>
        <taxon>Eukaryota</taxon>
        <taxon>Fungi</taxon>
        <taxon>Fungi incertae sedis</taxon>
        <taxon>Zoopagomycota</taxon>
        <taxon>Entomophthoromycotina</taxon>
        <taxon>Entomophthoromycetes</taxon>
        <taxon>Entomophthorales</taxon>
        <taxon>Entomophthoraceae</taxon>
        <taxon>Entomophthora</taxon>
    </lineage>
</organism>
<accession>A0ACC2RPK4</accession>
<dbReference type="Proteomes" id="UP001165960">
    <property type="component" value="Unassembled WGS sequence"/>
</dbReference>
<sequence>MQTLSVLGSTLIALVCHCAAQQTSIKLHSLNTPKVVLYGDTLDLEAIFIKTKGESASLQLVQFQYPNKP</sequence>
<keyword evidence="2" id="KW-1185">Reference proteome</keyword>
<proteinExistence type="predicted"/>